<protein>
    <submittedName>
        <fullName evidence="1">Uncharacterized protein</fullName>
    </submittedName>
</protein>
<proteinExistence type="predicted"/>
<evidence type="ECO:0000313" key="2">
    <source>
        <dbReference type="Proteomes" id="UP000182034"/>
    </source>
</evidence>
<accession>A0A1K2IZ16</accession>
<name>A0A1K2IZ16_9FLAO</name>
<keyword evidence="2" id="KW-1185">Reference proteome</keyword>
<dbReference type="RefSeq" id="WP_072412888.1">
    <property type="nucleotide sequence ID" value="NZ_FPKW01000034.1"/>
</dbReference>
<dbReference type="EMBL" id="FPKW01000034">
    <property type="protein sequence ID" value="SFZ97027.1"/>
    <property type="molecule type" value="Genomic_DNA"/>
</dbReference>
<reference evidence="2" key="1">
    <citation type="submission" date="2016-10" db="EMBL/GenBank/DDBJ databases">
        <authorList>
            <person name="Varghese N."/>
            <person name="Submissions S."/>
        </authorList>
    </citation>
    <scope>NUCLEOTIDE SEQUENCE [LARGE SCALE GENOMIC DNA]</scope>
    <source>
        <strain evidence="2">SUR2</strain>
    </source>
</reference>
<evidence type="ECO:0000313" key="1">
    <source>
        <dbReference type="EMBL" id="SFZ97027.1"/>
    </source>
</evidence>
<sequence>MNKFLCFIISLFFTAFFYSQKKDSLQYVDLNQSQSQINRDLMIDYLIKRKELKEVNTNDKYEDLIITEIYGGVDIDDGICLFTTTKSHSRFYIFVELNNGIRILNLNNLGEVLQQIILYSNEKKLDNKQQLKLFNRILELFGRENRIVPNKNNDHVQGN</sequence>
<dbReference type="AlphaFoldDB" id="A0A1K2IZ16"/>
<gene>
    <name evidence="1" type="ORF">SAMN05216324_13416</name>
</gene>
<organism evidence="1 2">
    <name type="scientific">Chryseobacterium limigenitum</name>
    <dbReference type="NCBI Taxonomy" id="1612149"/>
    <lineage>
        <taxon>Bacteria</taxon>
        <taxon>Pseudomonadati</taxon>
        <taxon>Bacteroidota</taxon>
        <taxon>Flavobacteriia</taxon>
        <taxon>Flavobacteriales</taxon>
        <taxon>Weeksellaceae</taxon>
        <taxon>Chryseobacterium group</taxon>
        <taxon>Chryseobacterium</taxon>
    </lineage>
</organism>
<dbReference type="Proteomes" id="UP000182034">
    <property type="component" value="Unassembled WGS sequence"/>
</dbReference>